<protein>
    <submittedName>
        <fullName evidence="9">Carbohydrate ABC transporter permease</fullName>
    </submittedName>
</protein>
<accession>A0A934KEF3</accession>
<evidence type="ECO:0000256" key="2">
    <source>
        <dbReference type="ARBA" id="ARBA00022448"/>
    </source>
</evidence>
<proteinExistence type="inferred from homology"/>
<keyword evidence="2 7" id="KW-0813">Transport</keyword>
<evidence type="ECO:0000313" key="10">
    <source>
        <dbReference type="Proteomes" id="UP000612893"/>
    </source>
</evidence>
<feature type="transmembrane region" description="Helical" evidence="7">
    <location>
        <begin position="167"/>
        <end position="192"/>
    </location>
</feature>
<name>A0A934KEF3_9BACT</name>
<dbReference type="CDD" id="cd06261">
    <property type="entry name" value="TM_PBP2"/>
    <property type="match status" value="1"/>
</dbReference>
<dbReference type="AlphaFoldDB" id="A0A934KEF3"/>
<evidence type="ECO:0000313" key="9">
    <source>
        <dbReference type="EMBL" id="MBJ7600645.1"/>
    </source>
</evidence>
<evidence type="ECO:0000256" key="4">
    <source>
        <dbReference type="ARBA" id="ARBA00022692"/>
    </source>
</evidence>
<sequence length="262" mass="28897">MVVVLINDLPLLWMGITSIKPDREIVVYPPTGLPIHPTLDNYVRLFTISEFGHYLFASALVATVSTIGVVVLGTLGAYAVVRFKFPFVRWMGEASLAAYMVPSILLLVPLIQIMYAIHLDNNLISLMLIYTTLLLPFGLWTLRSYFQGISVELEHAAMVDGCTRFGAFIRVVVPQAIPGMIAAAIFTFNAAWGEYMFASTLITNPDSLTLSPGLLLLMPSHGIQQWGMMMAASIVMTLPLLVLFILFQRQLVETWGEGAVKG</sequence>
<dbReference type="InterPro" id="IPR035906">
    <property type="entry name" value="MetI-like_sf"/>
</dbReference>
<evidence type="ECO:0000256" key="7">
    <source>
        <dbReference type="RuleBase" id="RU363032"/>
    </source>
</evidence>
<comment type="subcellular location">
    <subcellularLocation>
        <location evidence="1 7">Cell membrane</location>
        <topology evidence="1 7">Multi-pass membrane protein</topology>
    </subcellularLocation>
</comment>
<keyword evidence="10" id="KW-1185">Reference proteome</keyword>
<comment type="caution">
    <text evidence="9">The sequence shown here is derived from an EMBL/GenBank/DDBJ whole genome shotgun (WGS) entry which is preliminary data.</text>
</comment>
<feature type="transmembrane region" description="Helical" evidence="7">
    <location>
        <begin position="123"/>
        <end position="146"/>
    </location>
</feature>
<evidence type="ECO:0000256" key="1">
    <source>
        <dbReference type="ARBA" id="ARBA00004651"/>
    </source>
</evidence>
<reference evidence="9" key="1">
    <citation type="submission" date="2020-10" db="EMBL/GenBank/DDBJ databases">
        <title>Ca. Dormibacterota MAGs.</title>
        <authorList>
            <person name="Montgomery K."/>
        </authorList>
    </citation>
    <scope>NUCLEOTIDE SEQUENCE [LARGE SCALE GENOMIC DNA]</scope>
    <source>
        <strain evidence="9">SC8812_S17_10</strain>
    </source>
</reference>
<dbReference type="PANTHER" id="PTHR32243:SF18">
    <property type="entry name" value="INNER MEMBRANE ABC TRANSPORTER PERMEASE PROTEIN YCJP"/>
    <property type="match status" value="1"/>
</dbReference>
<keyword evidence="3" id="KW-1003">Cell membrane</keyword>
<dbReference type="PANTHER" id="PTHR32243">
    <property type="entry name" value="MALTOSE TRANSPORT SYSTEM PERMEASE-RELATED"/>
    <property type="match status" value="1"/>
</dbReference>
<dbReference type="InterPro" id="IPR050901">
    <property type="entry name" value="BP-dep_ABC_trans_perm"/>
</dbReference>
<evidence type="ECO:0000256" key="3">
    <source>
        <dbReference type="ARBA" id="ARBA00022475"/>
    </source>
</evidence>
<organism evidence="9 10">
    <name type="scientific">Candidatus Nephthysia bennettiae</name>
    <dbReference type="NCBI Taxonomy" id="3127016"/>
    <lineage>
        <taxon>Bacteria</taxon>
        <taxon>Bacillati</taxon>
        <taxon>Candidatus Dormiibacterota</taxon>
        <taxon>Candidatus Dormibacteria</taxon>
        <taxon>Candidatus Dormibacterales</taxon>
        <taxon>Candidatus Dormibacteraceae</taxon>
        <taxon>Candidatus Nephthysia</taxon>
    </lineage>
</organism>
<dbReference type="Proteomes" id="UP000612893">
    <property type="component" value="Unassembled WGS sequence"/>
</dbReference>
<comment type="similarity">
    <text evidence="7">Belongs to the binding-protein-dependent transport system permease family.</text>
</comment>
<dbReference type="SUPFAM" id="SSF161098">
    <property type="entry name" value="MetI-like"/>
    <property type="match status" value="1"/>
</dbReference>
<dbReference type="Gene3D" id="1.10.3720.10">
    <property type="entry name" value="MetI-like"/>
    <property type="match status" value="1"/>
</dbReference>
<dbReference type="PROSITE" id="PS50928">
    <property type="entry name" value="ABC_TM1"/>
    <property type="match status" value="1"/>
</dbReference>
<evidence type="ECO:0000259" key="8">
    <source>
        <dbReference type="PROSITE" id="PS50928"/>
    </source>
</evidence>
<feature type="transmembrane region" description="Helical" evidence="7">
    <location>
        <begin position="54"/>
        <end position="75"/>
    </location>
</feature>
<evidence type="ECO:0000256" key="5">
    <source>
        <dbReference type="ARBA" id="ARBA00022989"/>
    </source>
</evidence>
<evidence type="ECO:0000256" key="6">
    <source>
        <dbReference type="ARBA" id="ARBA00023136"/>
    </source>
</evidence>
<keyword evidence="5 7" id="KW-1133">Transmembrane helix</keyword>
<dbReference type="GO" id="GO:0005886">
    <property type="term" value="C:plasma membrane"/>
    <property type="evidence" value="ECO:0007669"/>
    <property type="project" value="UniProtKB-SubCell"/>
</dbReference>
<keyword evidence="4 7" id="KW-0812">Transmembrane</keyword>
<dbReference type="EMBL" id="JAEKNR010000216">
    <property type="protein sequence ID" value="MBJ7600645.1"/>
    <property type="molecule type" value="Genomic_DNA"/>
</dbReference>
<feature type="transmembrane region" description="Helical" evidence="7">
    <location>
        <begin position="96"/>
        <end position="117"/>
    </location>
</feature>
<dbReference type="InterPro" id="IPR000515">
    <property type="entry name" value="MetI-like"/>
</dbReference>
<dbReference type="Pfam" id="PF00528">
    <property type="entry name" value="BPD_transp_1"/>
    <property type="match status" value="1"/>
</dbReference>
<gene>
    <name evidence="9" type="ORF">JF922_21575</name>
</gene>
<feature type="transmembrane region" description="Helical" evidence="7">
    <location>
        <begin position="226"/>
        <end position="247"/>
    </location>
</feature>
<keyword evidence="6 7" id="KW-0472">Membrane</keyword>
<feature type="domain" description="ABC transmembrane type-1" evidence="8">
    <location>
        <begin position="55"/>
        <end position="247"/>
    </location>
</feature>